<dbReference type="GeneID" id="19686297"/>
<sequence length="61" mass="7048">MILIDRILQQRRDELNHRLMSPEGLDTANIEAAIQAGLVTHSDVVKRKFEITNRLYNNNDS</sequence>
<keyword evidence="2" id="KW-1185">Reference proteome</keyword>
<evidence type="ECO:0000313" key="2">
    <source>
        <dbReference type="Proteomes" id="UP000027000"/>
    </source>
</evidence>
<protein>
    <submittedName>
        <fullName evidence="1">Uncharacterized protein</fullName>
    </submittedName>
</protein>
<organism evidence="1 2">
    <name type="scientific">Anabaena phage A-4L</name>
    <dbReference type="NCBI Taxonomy" id="1357732"/>
    <lineage>
        <taxon>Viruses</taxon>
        <taxon>Duplodnaviria</taxon>
        <taxon>Heunggongvirae</taxon>
        <taxon>Uroviricota</taxon>
        <taxon>Caudoviricetes</taxon>
        <taxon>Saffermanviridae</taxon>
        <taxon>Kozyakovvirus</taxon>
        <taxon>Kozyakovvirus A4L</taxon>
    </lineage>
</organism>
<dbReference type="KEGG" id="vg:19686297"/>
<accession>A0A059PYD7</accession>
<proteinExistence type="predicted"/>
<dbReference type="RefSeq" id="YP_009042776.1">
    <property type="nucleotide sequence ID" value="NC_024358.1"/>
</dbReference>
<dbReference type="Proteomes" id="UP000027000">
    <property type="component" value="Segment"/>
</dbReference>
<name>A0A059PYD7_9CAUD</name>
<gene>
    <name evidence="1" type="ORF">A4L_06</name>
</gene>
<evidence type="ECO:0000313" key="1">
    <source>
        <dbReference type="EMBL" id="AGR48533.1"/>
    </source>
</evidence>
<reference evidence="1 2" key="1">
    <citation type="journal article" date="2015" name="Virus Res.">
        <title>Unraveling the genome structure of cyanobacterial podovirus A-4L with long direct terminal repeats.</title>
        <authorList>
            <person name="Ou T."/>
            <person name="Liao X.Y."/>
            <person name="Gao X.C."/>
            <person name="Xu X.D."/>
            <person name="Zhang Q.Y."/>
        </authorList>
    </citation>
    <scope>NUCLEOTIDE SEQUENCE [LARGE SCALE GENOMIC DNA]</scope>
</reference>
<dbReference type="EMBL" id="KF356198">
    <property type="protein sequence ID" value="AGR48533.1"/>
    <property type="molecule type" value="Genomic_DNA"/>
</dbReference>